<comment type="cofactor">
    <cofactor evidence="6">
        <name>Zn(2+)</name>
        <dbReference type="ChEBI" id="CHEBI:29105"/>
    </cofactor>
</comment>
<dbReference type="GO" id="GO:0008270">
    <property type="term" value="F:zinc ion binding"/>
    <property type="evidence" value="ECO:0007669"/>
    <property type="project" value="UniProtKB-UniRule"/>
</dbReference>
<evidence type="ECO:0000313" key="8">
    <source>
        <dbReference type="Proteomes" id="UP000198611"/>
    </source>
</evidence>
<protein>
    <recommendedName>
        <fullName evidence="6">Probable inorganic carbon transporter subunit DabA</fullName>
    </recommendedName>
</protein>
<dbReference type="OrthoDB" id="9805101at2"/>
<organism evidence="7 8">
    <name type="scientific">Thiohalospira halophila DSM 15071</name>
    <dbReference type="NCBI Taxonomy" id="1123397"/>
    <lineage>
        <taxon>Bacteria</taxon>
        <taxon>Pseudomonadati</taxon>
        <taxon>Pseudomonadota</taxon>
        <taxon>Gammaproteobacteria</taxon>
        <taxon>Thiohalospirales</taxon>
        <taxon>Thiohalospiraceae</taxon>
        <taxon>Thiohalospira</taxon>
    </lineage>
</organism>
<proteinExistence type="inferred from homology"/>
<dbReference type="EMBL" id="FOMJ01000005">
    <property type="protein sequence ID" value="SFD42170.1"/>
    <property type="molecule type" value="Genomic_DNA"/>
</dbReference>
<dbReference type="AlphaFoldDB" id="A0A1I1SGP0"/>
<dbReference type="HAMAP" id="MF_01871">
    <property type="entry name" value="DabA"/>
    <property type="match status" value="1"/>
</dbReference>
<keyword evidence="2 6" id="KW-1003">Cell membrane</keyword>
<keyword evidence="1 6" id="KW-0813">Transport</keyword>
<dbReference type="STRING" id="1123397.SAMN05660831_01593"/>
<evidence type="ECO:0000256" key="6">
    <source>
        <dbReference type="HAMAP-Rule" id="MF_01871"/>
    </source>
</evidence>
<feature type="binding site" evidence="6">
    <location>
        <position position="332"/>
    </location>
    <ligand>
        <name>Zn(2+)</name>
        <dbReference type="ChEBI" id="CHEBI:29105"/>
    </ligand>
</feature>
<evidence type="ECO:0000313" key="7">
    <source>
        <dbReference type="EMBL" id="SFD42170.1"/>
    </source>
</evidence>
<comment type="subcellular location">
    <subcellularLocation>
        <location evidence="6">Cell membrane</location>
        <topology evidence="6">Peripheral membrane protein</topology>
    </subcellularLocation>
</comment>
<dbReference type="Pfam" id="PF10070">
    <property type="entry name" value="DabA"/>
    <property type="match status" value="1"/>
</dbReference>
<evidence type="ECO:0000256" key="2">
    <source>
        <dbReference type="ARBA" id="ARBA00022475"/>
    </source>
</evidence>
<evidence type="ECO:0000256" key="5">
    <source>
        <dbReference type="ARBA" id="ARBA00023136"/>
    </source>
</evidence>
<dbReference type="GO" id="GO:0005886">
    <property type="term" value="C:plasma membrane"/>
    <property type="evidence" value="ECO:0007669"/>
    <property type="project" value="UniProtKB-SubCell"/>
</dbReference>
<comment type="similarity">
    <text evidence="6">Belongs to the inorganic carbon transporter (TC 9.A.2) DabA family.</text>
</comment>
<keyword evidence="8" id="KW-1185">Reference proteome</keyword>
<evidence type="ECO:0000256" key="4">
    <source>
        <dbReference type="ARBA" id="ARBA00022833"/>
    </source>
</evidence>
<gene>
    <name evidence="6" type="primary">dabA</name>
    <name evidence="7" type="ORF">SAMN05660831_01593</name>
</gene>
<dbReference type="RefSeq" id="WP_093428241.1">
    <property type="nucleotide sequence ID" value="NZ_FOMJ01000005.1"/>
</dbReference>
<keyword evidence="5 6" id="KW-0472">Membrane</keyword>
<feature type="binding site" evidence="6">
    <location>
        <position position="525"/>
    </location>
    <ligand>
        <name>Zn(2+)</name>
        <dbReference type="ChEBI" id="CHEBI:29105"/>
    </ligand>
</feature>
<feature type="binding site" evidence="6">
    <location>
        <position position="330"/>
    </location>
    <ligand>
        <name>Zn(2+)</name>
        <dbReference type="ChEBI" id="CHEBI:29105"/>
    </ligand>
</feature>
<feature type="binding site" evidence="6">
    <location>
        <position position="510"/>
    </location>
    <ligand>
        <name>Zn(2+)</name>
        <dbReference type="ChEBI" id="CHEBI:29105"/>
    </ligand>
</feature>
<evidence type="ECO:0000256" key="1">
    <source>
        <dbReference type="ARBA" id="ARBA00022448"/>
    </source>
</evidence>
<comment type="subunit">
    <text evidence="6">Forms a complex with DabB.</text>
</comment>
<keyword evidence="4 6" id="KW-0862">Zinc</keyword>
<name>A0A1I1SGP0_9GAMM</name>
<sequence>MSIATGDTRVDAAMATVVERIQPVWPLDALVATNPFPGLTEGPFVEAARERQRVLGKPTFMSRQWYRRQYQRGRFTDADLAEATVLEGGPGVEELKAALVRDAERVPPQLLYAHLLDERYRPGHSRAVVEQISGFCAARYDRGQALWRMPWFGDGLYAAWRAYTRIDQTPRVMELPPVAPILDSLPADPREAVEEAVQRLGIPEAILEDFFWLALTDVGGWAAYLRGLQWQARRYDEDRDDPAELLAIRLAWEVILVESCDRPARVAQWRQALACGPRILEAGVEADLVIDRVLQHAAELGWQRRVVGELASAPATASDDEGPAYQAVFCIDVRSEVFRRALEQVDSGARTVGFAGFFGMPVCFRRLGDTADREHLPVLLPARRRVLETAGDPGDTRALYQRRKRRLGLAKAWKAFKLSSASCFSFVETAGLAYAPRLITDSLGWTRPVPDSEHAGLDEASAARLAPDPDAGLEEGNGIPPEERVELAASFLEATGLGTETAPLVLLVGHASSTVNNPHRAGLDCGACGGQTGEESVRLAATLLNDPAVRAGLAERGTVLPEGTRFLPALHDTTTDEVTLLDPRHLPPERRAERDRVEAALEQAAERARLERYPTLEPPTDAAARPDPEMVRLAARRRAHDWARIRPEWGLTGNAAFIAAPRWRTAGRDLEGRAFLHDYDWHRDPEERVLQLIMTAPLMVAAWINLQYYGSTVDPGSLGAGNKVLHNVVGGCVGVLEGNGGDLRVGLARQSLHDGTEWVHEPLRLSAFIEAPAESLDRVLAGADDIRGLVEHGWLHLFRIREDGGVDRRRPTGGWEAGPLSAVGAAA</sequence>
<accession>A0A1I1SGP0</accession>
<dbReference type="PANTHER" id="PTHR38344:SF1">
    <property type="entry name" value="INORGANIC CARBON TRANSPORTER SUBUNIT DABA-RELATED"/>
    <property type="match status" value="1"/>
</dbReference>
<keyword evidence="3 6" id="KW-0479">Metal-binding</keyword>
<dbReference type="InterPro" id="IPR018752">
    <property type="entry name" value="DabA"/>
</dbReference>
<dbReference type="PANTHER" id="PTHR38344">
    <property type="entry name" value="UPF0753 PROTEIN AQ_863"/>
    <property type="match status" value="1"/>
</dbReference>
<comment type="function">
    <text evidence="6">Part of an energy-coupled inorganic carbon pump.</text>
</comment>
<evidence type="ECO:0000256" key="3">
    <source>
        <dbReference type="ARBA" id="ARBA00022723"/>
    </source>
</evidence>
<reference evidence="7 8" key="1">
    <citation type="submission" date="2016-10" db="EMBL/GenBank/DDBJ databases">
        <authorList>
            <person name="de Groot N.N."/>
        </authorList>
    </citation>
    <scope>NUCLEOTIDE SEQUENCE [LARGE SCALE GENOMIC DNA]</scope>
    <source>
        <strain evidence="7 8">HL3</strain>
    </source>
</reference>
<dbReference type="Proteomes" id="UP000198611">
    <property type="component" value="Unassembled WGS sequence"/>
</dbReference>